<comment type="subcellular location">
    <subcellularLocation>
        <location evidence="1">Cell membrane</location>
        <topology evidence="1">Multi-pass membrane protein</topology>
    </subcellularLocation>
</comment>
<feature type="domain" description="ABC transmembrane type-1" evidence="11">
    <location>
        <begin position="42"/>
        <end position="298"/>
    </location>
</feature>
<sequence length="591" mass="63881">MTLTVDEARQSGPQREEALGYAWRKGRGAVLRGCSVGMAWEATVVVVPFLAQRAIDEGLVPGDWRRLSIWVVALVASGVLTAVFSGMRHRAATQAGAYSDLGLRGRLFRHVLGLDTGFHDRSDRGDLLTRISTDVRTISLFIDLIVTWFAHASAVVLIVLFMLQMDLRMGLIGTAYIPLLLLLSAGVRRAFESRTVALREAAAKLTDILHENIFGVRVVRGFGVEPHQRGRYEPASNAIAARAMALVRLNTTYTLIGGTLPALAMVALLWWGGRWAISGEVTVGMLLAFSAWMVRLTSRSLGLLGRFNWYMQARASAGRVDALLNVDSAIADPPQPSPLPPSGEGLRFSNVSVKFGKRRVLDGISLNVRTGETVVLTGRSGSGKSILLSLPPRLYDPGEGGVFLDGVDVRDLCLETLRSAVCLASDDAVLFNDTIAANISLGRPDASQAEIEQAAQLAQAHRFITEMPDGYDAGIGERGLTLSGGQRQRIVLARALLVGPRLLLLDDASSSLDPATDAAVWQGLTGREQKRTMLVATQRRSVAARGDRVVLLDAGRIAAEGTDEELWRTSPLYRQVLSSEDEQGAQPQMVG</sequence>
<dbReference type="InterPro" id="IPR039421">
    <property type="entry name" value="Type_1_exporter"/>
</dbReference>
<evidence type="ECO:0000256" key="2">
    <source>
        <dbReference type="ARBA" id="ARBA00022448"/>
    </source>
</evidence>
<feature type="transmembrane region" description="Helical" evidence="9">
    <location>
        <begin position="67"/>
        <end position="84"/>
    </location>
</feature>
<evidence type="ECO:0000256" key="8">
    <source>
        <dbReference type="ARBA" id="ARBA00023136"/>
    </source>
</evidence>
<keyword evidence="6 12" id="KW-0067">ATP-binding</keyword>
<dbReference type="SMART" id="SM00382">
    <property type="entry name" value="AAA"/>
    <property type="match status" value="1"/>
</dbReference>
<evidence type="ECO:0000256" key="6">
    <source>
        <dbReference type="ARBA" id="ARBA00022840"/>
    </source>
</evidence>
<dbReference type="Gene3D" id="3.40.50.300">
    <property type="entry name" value="P-loop containing nucleotide triphosphate hydrolases"/>
    <property type="match status" value="1"/>
</dbReference>
<keyword evidence="2" id="KW-0813">Transport</keyword>
<keyword evidence="3" id="KW-1003">Cell membrane</keyword>
<feature type="transmembrane region" description="Helical" evidence="9">
    <location>
        <begin position="169"/>
        <end position="187"/>
    </location>
</feature>
<reference evidence="12" key="1">
    <citation type="submission" date="2019-09" db="EMBL/GenBank/DDBJ databases">
        <title>Characterisation of the sponge microbiome using genome-centric metagenomics.</title>
        <authorList>
            <person name="Engelberts J.P."/>
            <person name="Robbins S.J."/>
            <person name="De Goeij J.M."/>
            <person name="Aranda M."/>
            <person name="Bell S.C."/>
            <person name="Webster N.S."/>
        </authorList>
    </citation>
    <scope>NUCLEOTIDE SEQUENCE</scope>
    <source>
        <strain evidence="12">SB0664_bin_27</strain>
    </source>
</reference>
<dbReference type="SUPFAM" id="SSF90123">
    <property type="entry name" value="ABC transporter transmembrane region"/>
    <property type="match status" value="1"/>
</dbReference>
<accession>A0A6B0YWK0</accession>
<gene>
    <name evidence="12" type="ORF">F4Y42_10055</name>
</gene>
<dbReference type="EMBL" id="VXRG01000086">
    <property type="protein sequence ID" value="MXY93778.1"/>
    <property type="molecule type" value="Genomic_DNA"/>
</dbReference>
<evidence type="ECO:0000259" key="11">
    <source>
        <dbReference type="PROSITE" id="PS50929"/>
    </source>
</evidence>
<organism evidence="12">
    <name type="scientific">Caldilineaceae bacterium SB0664_bin_27</name>
    <dbReference type="NCBI Taxonomy" id="2605260"/>
    <lineage>
        <taxon>Bacteria</taxon>
        <taxon>Bacillati</taxon>
        <taxon>Chloroflexota</taxon>
        <taxon>Caldilineae</taxon>
        <taxon>Caldilineales</taxon>
        <taxon>Caldilineaceae</taxon>
    </lineage>
</organism>
<keyword evidence="8 9" id="KW-0472">Membrane</keyword>
<dbReference type="GO" id="GO:0005524">
    <property type="term" value="F:ATP binding"/>
    <property type="evidence" value="ECO:0007669"/>
    <property type="project" value="UniProtKB-KW"/>
</dbReference>
<keyword evidence="7 9" id="KW-1133">Transmembrane helix</keyword>
<dbReference type="InterPro" id="IPR003593">
    <property type="entry name" value="AAA+_ATPase"/>
</dbReference>
<feature type="transmembrane region" description="Helical" evidence="9">
    <location>
        <begin position="29"/>
        <end position="55"/>
    </location>
</feature>
<protein>
    <submittedName>
        <fullName evidence="12">ABC transporter ATP-binding protein</fullName>
    </submittedName>
</protein>
<evidence type="ECO:0000259" key="10">
    <source>
        <dbReference type="PROSITE" id="PS50893"/>
    </source>
</evidence>
<dbReference type="InterPro" id="IPR036640">
    <property type="entry name" value="ABC1_TM_sf"/>
</dbReference>
<dbReference type="PROSITE" id="PS50929">
    <property type="entry name" value="ABC_TM1F"/>
    <property type="match status" value="1"/>
</dbReference>
<dbReference type="InterPro" id="IPR027417">
    <property type="entry name" value="P-loop_NTPase"/>
</dbReference>
<dbReference type="PROSITE" id="PS00211">
    <property type="entry name" value="ABC_TRANSPORTER_1"/>
    <property type="match status" value="1"/>
</dbReference>
<feature type="transmembrane region" description="Helical" evidence="9">
    <location>
        <begin position="140"/>
        <end position="163"/>
    </location>
</feature>
<dbReference type="InterPro" id="IPR011527">
    <property type="entry name" value="ABC1_TM_dom"/>
</dbReference>
<dbReference type="GO" id="GO:0140359">
    <property type="term" value="F:ABC-type transporter activity"/>
    <property type="evidence" value="ECO:0007669"/>
    <property type="project" value="InterPro"/>
</dbReference>
<keyword evidence="4 9" id="KW-0812">Transmembrane</keyword>
<dbReference type="GO" id="GO:0005886">
    <property type="term" value="C:plasma membrane"/>
    <property type="evidence" value="ECO:0007669"/>
    <property type="project" value="UniProtKB-SubCell"/>
</dbReference>
<dbReference type="Gene3D" id="1.20.1560.10">
    <property type="entry name" value="ABC transporter type 1, transmembrane domain"/>
    <property type="match status" value="1"/>
</dbReference>
<proteinExistence type="predicted"/>
<evidence type="ECO:0000256" key="4">
    <source>
        <dbReference type="ARBA" id="ARBA00022692"/>
    </source>
</evidence>
<dbReference type="InterPro" id="IPR017871">
    <property type="entry name" value="ABC_transporter-like_CS"/>
</dbReference>
<feature type="domain" description="ABC transporter" evidence="10">
    <location>
        <begin position="346"/>
        <end position="579"/>
    </location>
</feature>
<feature type="transmembrane region" description="Helical" evidence="9">
    <location>
        <begin position="252"/>
        <end position="271"/>
    </location>
</feature>
<dbReference type="PANTHER" id="PTHR24221">
    <property type="entry name" value="ATP-BINDING CASSETTE SUB-FAMILY B"/>
    <property type="match status" value="1"/>
</dbReference>
<evidence type="ECO:0000256" key="7">
    <source>
        <dbReference type="ARBA" id="ARBA00022989"/>
    </source>
</evidence>
<comment type="caution">
    <text evidence="12">The sequence shown here is derived from an EMBL/GenBank/DDBJ whole genome shotgun (WGS) entry which is preliminary data.</text>
</comment>
<dbReference type="Pfam" id="PF00005">
    <property type="entry name" value="ABC_tran"/>
    <property type="match status" value="1"/>
</dbReference>
<evidence type="ECO:0000256" key="9">
    <source>
        <dbReference type="SAM" id="Phobius"/>
    </source>
</evidence>
<dbReference type="AlphaFoldDB" id="A0A6B0YWK0"/>
<dbReference type="InterPro" id="IPR003439">
    <property type="entry name" value="ABC_transporter-like_ATP-bd"/>
</dbReference>
<dbReference type="PROSITE" id="PS50893">
    <property type="entry name" value="ABC_TRANSPORTER_2"/>
    <property type="match status" value="1"/>
</dbReference>
<name>A0A6B0YWK0_9CHLR</name>
<keyword evidence="5" id="KW-0547">Nucleotide-binding</keyword>
<evidence type="ECO:0000313" key="12">
    <source>
        <dbReference type="EMBL" id="MXY93778.1"/>
    </source>
</evidence>
<dbReference type="Pfam" id="PF00664">
    <property type="entry name" value="ABC_membrane"/>
    <property type="match status" value="1"/>
</dbReference>
<dbReference type="GO" id="GO:0034040">
    <property type="term" value="F:ATPase-coupled lipid transmembrane transporter activity"/>
    <property type="evidence" value="ECO:0007669"/>
    <property type="project" value="TreeGrafter"/>
</dbReference>
<dbReference type="GO" id="GO:0016887">
    <property type="term" value="F:ATP hydrolysis activity"/>
    <property type="evidence" value="ECO:0007669"/>
    <property type="project" value="InterPro"/>
</dbReference>
<evidence type="ECO:0000256" key="1">
    <source>
        <dbReference type="ARBA" id="ARBA00004651"/>
    </source>
</evidence>
<evidence type="ECO:0000256" key="3">
    <source>
        <dbReference type="ARBA" id="ARBA00022475"/>
    </source>
</evidence>
<dbReference type="PANTHER" id="PTHR24221:SF654">
    <property type="entry name" value="ATP-BINDING CASSETTE SUB-FAMILY B MEMBER 6"/>
    <property type="match status" value="1"/>
</dbReference>
<evidence type="ECO:0000256" key="5">
    <source>
        <dbReference type="ARBA" id="ARBA00022741"/>
    </source>
</evidence>
<feature type="transmembrane region" description="Helical" evidence="9">
    <location>
        <begin position="277"/>
        <end position="296"/>
    </location>
</feature>
<dbReference type="FunFam" id="3.40.50.300:FF:000299">
    <property type="entry name" value="ABC transporter ATP-binding protein/permease"/>
    <property type="match status" value="1"/>
</dbReference>
<dbReference type="SUPFAM" id="SSF52540">
    <property type="entry name" value="P-loop containing nucleoside triphosphate hydrolases"/>
    <property type="match status" value="1"/>
</dbReference>